<dbReference type="InterPro" id="IPR002711">
    <property type="entry name" value="HNH"/>
</dbReference>
<evidence type="ECO:0000313" key="9">
    <source>
        <dbReference type="Proteomes" id="UP000186216"/>
    </source>
</evidence>
<dbReference type="EMBL" id="CP067140">
    <property type="protein sequence ID" value="WCR04758.1"/>
    <property type="molecule type" value="Genomic_DNA"/>
</dbReference>
<dbReference type="Proteomes" id="UP001215549">
    <property type="component" value="Chromosome"/>
</dbReference>
<evidence type="ECO:0000313" key="8">
    <source>
        <dbReference type="EMBL" id="WCR04758.1"/>
    </source>
</evidence>
<dbReference type="PANTHER" id="PTHR41286">
    <property type="entry name" value="HNH NUCLEASE YAJD-RELATED"/>
    <property type="match status" value="1"/>
</dbReference>
<keyword evidence="2" id="KW-0378">Hydrolase</keyword>
<reference evidence="7 9" key="1">
    <citation type="submission" date="2017-01" db="EMBL/GenBank/DDBJ databases">
        <authorList>
            <person name="Varghese N."/>
            <person name="Submissions S."/>
        </authorList>
    </citation>
    <scope>NUCLEOTIDE SEQUENCE [LARGE SCALE GENOMIC DNA]</scope>
    <source>
        <strain evidence="7 9">DSM 18447</strain>
    </source>
</reference>
<sequence>MPRPPRLCSCGAIVPGDQICACQVEKTRERKRRHDQRRPSSRQRGYTREWEKARADYLRYHPVCRMCGDTATVVDHITPHKGDKALFWNHSNWQPLCKPCHDRHKQRQERIKTLLARQS</sequence>
<dbReference type="GO" id="GO:0016787">
    <property type="term" value="F:hydrolase activity"/>
    <property type="evidence" value="ECO:0007669"/>
    <property type="project" value="UniProtKB-KW"/>
</dbReference>
<feature type="region of interest" description="Disordered" evidence="5">
    <location>
        <begin position="27"/>
        <end position="47"/>
    </location>
</feature>
<dbReference type="Pfam" id="PF01844">
    <property type="entry name" value="HNH"/>
    <property type="match status" value="1"/>
</dbReference>
<keyword evidence="10" id="KW-1185">Reference proteome</keyword>
<dbReference type="PANTHER" id="PTHR41286:SF1">
    <property type="entry name" value="HNH NUCLEASE YAJD-RELATED"/>
    <property type="match status" value="1"/>
</dbReference>
<evidence type="ECO:0000256" key="4">
    <source>
        <dbReference type="ARBA" id="ARBA00040194"/>
    </source>
</evidence>
<dbReference type="EMBL" id="FTOU01000019">
    <property type="protein sequence ID" value="SIT11005.1"/>
    <property type="molecule type" value="Genomic_DNA"/>
</dbReference>
<dbReference type="RefSeq" id="WP_076528100.1">
    <property type="nucleotide sequence ID" value="NZ_FTOU01000019.1"/>
</dbReference>
<dbReference type="AlphaFoldDB" id="A0AA45W7M9"/>
<evidence type="ECO:0000256" key="2">
    <source>
        <dbReference type="ARBA" id="ARBA00022801"/>
    </source>
</evidence>
<evidence type="ECO:0000256" key="5">
    <source>
        <dbReference type="SAM" id="MobiDB-lite"/>
    </source>
</evidence>
<dbReference type="InterPro" id="IPR003615">
    <property type="entry name" value="HNH_nuc"/>
</dbReference>
<feature type="domain" description="HNH nuclease" evidence="6">
    <location>
        <begin position="52"/>
        <end position="102"/>
    </location>
</feature>
<evidence type="ECO:0000256" key="3">
    <source>
        <dbReference type="ARBA" id="ARBA00038412"/>
    </source>
</evidence>
<keyword evidence="1" id="KW-0540">Nuclease</keyword>
<feature type="compositionally biased region" description="Basic residues" evidence="5">
    <location>
        <begin position="29"/>
        <end position="41"/>
    </location>
</feature>
<dbReference type="SMART" id="SM00507">
    <property type="entry name" value="HNHc"/>
    <property type="match status" value="1"/>
</dbReference>
<dbReference type="Proteomes" id="UP000186216">
    <property type="component" value="Unassembled WGS sequence"/>
</dbReference>
<dbReference type="GO" id="GO:0004519">
    <property type="term" value="F:endonuclease activity"/>
    <property type="evidence" value="ECO:0007669"/>
    <property type="project" value="UniProtKB-KW"/>
</dbReference>
<dbReference type="CDD" id="cd00085">
    <property type="entry name" value="HNHc"/>
    <property type="match status" value="1"/>
</dbReference>
<evidence type="ECO:0000259" key="6">
    <source>
        <dbReference type="SMART" id="SM00507"/>
    </source>
</evidence>
<evidence type="ECO:0000313" key="7">
    <source>
        <dbReference type="EMBL" id="SIT11005.1"/>
    </source>
</evidence>
<proteinExistence type="inferred from homology"/>
<accession>A0AA45W7M9</accession>
<keyword evidence="7" id="KW-0255">Endonuclease</keyword>
<dbReference type="Gene3D" id="1.10.30.50">
    <property type="match status" value="1"/>
</dbReference>
<evidence type="ECO:0000256" key="1">
    <source>
        <dbReference type="ARBA" id="ARBA00022722"/>
    </source>
</evidence>
<protein>
    <recommendedName>
        <fullName evidence="4">Putative HNH nuclease YajD</fullName>
    </recommendedName>
</protein>
<reference evidence="8 10" key="2">
    <citation type="submission" date="2021-01" db="EMBL/GenBank/DDBJ databases">
        <title>Biogeographic distribution of Paracoccus.</title>
        <authorList>
            <person name="Hollensteiner J."/>
            <person name="Leineberger J."/>
            <person name="Brinkhoff T."/>
            <person name="Daniel R."/>
        </authorList>
    </citation>
    <scope>NUCLEOTIDE SEQUENCE [LARGE SCALE GENOMIC DNA]</scope>
    <source>
        <strain evidence="8 10">DSM 18447</strain>
    </source>
</reference>
<gene>
    <name evidence="8" type="ORF">JHX88_08605</name>
    <name evidence="7" type="ORF">SAMN05421772_11923</name>
</gene>
<comment type="similarity">
    <text evidence="3">Belongs to the HNH nuclease family.</text>
</comment>
<organism evidence="7 9">
    <name type="scientific">Paracoccus saliphilus</name>
    <dbReference type="NCBI Taxonomy" id="405559"/>
    <lineage>
        <taxon>Bacteria</taxon>
        <taxon>Pseudomonadati</taxon>
        <taxon>Pseudomonadota</taxon>
        <taxon>Alphaproteobacteria</taxon>
        <taxon>Rhodobacterales</taxon>
        <taxon>Paracoccaceae</taxon>
        <taxon>Paracoccus</taxon>
    </lineage>
</organism>
<dbReference type="GO" id="GO:0008270">
    <property type="term" value="F:zinc ion binding"/>
    <property type="evidence" value="ECO:0007669"/>
    <property type="project" value="InterPro"/>
</dbReference>
<name>A0AA45W7M9_9RHOB</name>
<dbReference type="GO" id="GO:0005829">
    <property type="term" value="C:cytosol"/>
    <property type="evidence" value="ECO:0007669"/>
    <property type="project" value="TreeGrafter"/>
</dbReference>
<evidence type="ECO:0000313" key="10">
    <source>
        <dbReference type="Proteomes" id="UP001215549"/>
    </source>
</evidence>
<dbReference type="GO" id="GO:0003676">
    <property type="term" value="F:nucleic acid binding"/>
    <property type="evidence" value="ECO:0007669"/>
    <property type="project" value="InterPro"/>
</dbReference>